<keyword evidence="1" id="KW-0812">Transmembrane</keyword>
<feature type="transmembrane region" description="Helical" evidence="1">
    <location>
        <begin position="140"/>
        <end position="167"/>
    </location>
</feature>
<keyword evidence="3" id="KW-1185">Reference proteome</keyword>
<protein>
    <submittedName>
        <fullName evidence="2">Uncharacterized protein</fullName>
    </submittedName>
</protein>
<evidence type="ECO:0000313" key="3">
    <source>
        <dbReference type="Proteomes" id="UP000215316"/>
    </source>
</evidence>
<dbReference type="Proteomes" id="UP000215316">
    <property type="component" value="Unassembled WGS sequence"/>
</dbReference>
<proteinExistence type="predicted"/>
<keyword evidence="1" id="KW-0472">Membrane</keyword>
<organism evidence="2 3">
    <name type="scientific">Clavibacter tessellarius</name>
    <dbReference type="NCBI Taxonomy" id="31965"/>
    <lineage>
        <taxon>Bacteria</taxon>
        <taxon>Bacillati</taxon>
        <taxon>Actinomycetota</taxon>
        <taxon>Actinomycetes</taxon>
        <taxon>Micrococcales</taxon>
        <taxon>Microbacteriaceae</taxon>
        <taxon>Clavibacter</taxon>
    </lineage>
</organism>
<feature type="transmembrane region" description="Helical" evidence="1">
    <location>
        <begin position="70"/>
        <end position="91"/>
    </location>
</feature>
<evidence type="ECO:0000256" key="1">
    <source>
        <dbReference type="SAM" id="Phobius"/>
    </source>
</evidence>
<reference evidence="2" key="1">
    <citation type="submission" date="2017-08" db="EMBL/GenBank/DDBJ databases">
        <title>Genomes of multiple Clavibacter strains from different subspecies.</title>
        <authorList>
            <person name="Yuan X.-K."/>
            <person name="Li X.-S."/>
            <person name="Nie J."/>
            <person name="De Boer S.H."/>
        </authorList>
    </citation>
    <scope>NUCLEOTIDE SEQUENCE [LARGE SCALE GENOMIC DNA]</scope>
    <source>
        <strain evidence="2">ATCC 33566</strain>
    </source>
</reference>
<comment type="caution">
    <text evidence="2">The sequence shown here is derived from an EMBL/GenBank/DDBJ whole genome shotgun (WGS) entry which is preliminary data.</text>
</comment>
<feature type="transmembrane region" description="Helical" evidence="1">
    <location>
        <begin position="97"/>
        <end position="119"/>
    </location>
</feature>
<dbReference type="AlphaFoldDB" id="A0A225CG35"/>
<accession>A0A225CG35</accession>
<evidence type="ECO:0000313" key="2">
    <source>
        <dbReference type="EMBL" id="OQJ63701.1"/>
    </source>
</evidence>
<dbReference type="RefSeq" id="WP_094129964.1">
    <property type="nucleotide sequence ID" value="NZ_CP040788.1"/>
</dbReference>
<keyword evidence="1" id="KW-1133">Transmembrane helix</keyword>
<sequence length="168" mass="17634">MDTTDRWIDEFGTELDRRHMAPDRIEEAVDTVRQHVREAGGDAGTAFGDPVVYAAAIADPDDESPAGAPALIVLALIATFVLVALSGSAWIDGSADMAPAAIASGAGLLVAAAALSVSLSRQAVAEALRERLSRDADRRWRVASSVLLLMPWTIVGFAALVLVISALR</sequence>
<gene>
    <name evidence="2" type="ORF">B5P24_12210</name>
</gene>
<dbReference type="OrthoDB" id="5192631at2"/>
<dbReference type="EMBL" id="MZMQ01000001">
    <property type="protein sequence ID" value="OQJ63701.1"/>
    <property type="molecule type" value="Genomic_DNA"/>
</dbReference>
<name>A0A225CG35_9MICO</name>